<organism evidence="3 4">
    <name type="scientific">Tribonema minus</name>
    <dbReference type="NCBI Taxonomy" id="303371"/>
    <lineage>
        <taxon>Eukaryota</taxon>
        <taxon>Sar</taxon>
        <taxon>Stramenopiles</taxon>
        <taxon>Ochrophyta</taxon>
        <taxon>PX clade</taxon>
        <taxon>Xanthophyceae</taxon>
        <taxon>Tribonematales</taxon>
        <taxon>Tribonemataceae</taxon>
        <taxon>Tribonema</taxon>
    </lineage>
</organism>
<feature type="compositionally biased region" description="Polar residues" evidence="2">
    <location>
        <begin position="177"/>
        <end position="199"/>
    </location>
</feature>
<gene>
    <name evidence="3" type="ORF">JKP88DRAFT_308729</name>
</gene>
<evidence type="ECO:0000256" key="1">
    <source>
        <dbReference type="SAM" id="Coils"/>
    </source>
</evidence>
<sequence length="432" mass="47823">MSACVVPALVRVSSWCSDGEEPASTQAVRARQPGRLELAEQQAIRAEELQQCETDRFWGLDSLAVVRAEAARKLAEEDLLSQMVRQQEKVLDAQRQLEQQESVRKRAAAENLETVETELKTSYLQLFYQTGAADFVADFKWGALKNKQMTTRQPVSTSKQAQGLGHGVDIMARESQHGSATNSSRISLDNPSSAAYSHQPSNALRRMNVAMSSDKLHIAPTFRAKAARHDFSIAHERHNTSRELRMPAHHNANRMIHMASVAKAVEEAFATSGLDQRIPLHLLELLFQLREAKCIGICHYTLLRRHLHAKNEAQIASQAESTVMKVQDAMRFFCQQLPMEAGLTVPVSHCNTSAGADMALPVQSKAVLTRESTNMLCRDPSTTLKTMFSPELVELVLAGATSYSGNQLAHLTELVNDVARLNMMAPVALFTP</sequence>
<feature type="coiled-coil region" evidence="1">
    <location>
        <begin position="83"/>
        <end position="110"/>
    </location>
</feature>
<reference evidence="3" key="1">
    <citation type="submission" date="2021-02" db="EMBL/GenBank/DDBJ databases">
        <title>First Annotated Genome of the Yellow-green Alga Tribonema minus.</title>
        <authorList>
            <person name="Mahan K.M."/>
        </authorList>
    </citation>
    <scope>NUCLEOTIDE SEQUENCE</scope>
    <source>
        <strain evidence="3">UTEX B ZZ1240</strain>
    </source>
</reference>
<evidence type="ECO:0000256" key="2">
    <source>
        <dbReference type="SAM" id="MobiDB-lite"/>
    </source>
</evidence>
<dbReference type="EMBL" id="JAFCMP010000101">
    <property type="protein sequence ID" value="KAG5186923.1"/>
    <property type="molecule type" value="Genomic_DNA"/>
</dbReference>
<dbReference type="Proteomes" id="UP000664859">
    <property type="component" value="Unassembled WGS sequence"/>
</dbReference>
<protein>
    <submittedName>
        <fullName evidence="3">Uncharacterized protein</fullName>
    </submittedName>
</protein>
<comment type="caution">
    <text evidence="3">The sequence shown here is derived from an EMBL/GenBank/DDBJ whole genome shotgun (WGS) entry which is preliminary data.</text>
</comment>
<keyword evidence="4" id="KW-1185">Reference proteome</keyword>
<evidence type="ECO:0000313" key="4">
    <source>
        <dbReference type="Proteomes" id="UP000664859"/>
    </source>
</evidence>
<proteinExistence type="predicted"/>
<feature type="region of interest" description="Disordered" evidence="2">
    <location>
        <begin position="175"/>
        <end position="199"/>
    </location>
</feature>
<keyword evidence="1" id="KW-0175">Coiled coil</keyword>
<accession>A0A836CIW6</accession>
<evidence type="ECO:0000313" key="3">
    <source>
        <dbReference type="EMBL" id="KAG5186923.1"/>
    </source>
</evidence>
<dbReference type="AlphaFoldDB" id="A0A836CIW6"/>
<name>A0A836CIW6_9STRA</name>